<organism evidence="6 8">
    <name type="scientific">Cucumis melo var. makuwa</name>
    <name type="common">Oriental melon</name>
    <dbReference type="NCBI Taxonomy" id="1194695"/>
    <lineage>
        <taxon>Eukaryota</taxon>
        <taxon>Viridiplantae</taxon>
        <taxon>Streptophyta</taxon>
        <taxon>Embryophyta</taxon>
        <taxon>Tracheophyta</taxon>
        <taxon>Spermatophyta</taxon>
        <taxon>Magnoliopsida</taxon>
        <taxon>eudicotyledons</taxon>
        <taxon>Gunneridae</taxon>
        <taxon>Pentapetalae</taxon>
        <taxon>rosids</taxon>
        <taxon>fabids</taxon>
        <taxon>Cucurbitales</taxon>
        <taxon>Cucurbitaceae</taxon>
        <taxon>Benincaseae</taxon>
        <taxon>Cucumis</taxon>
    </lineage>
</organism>
<dbReference type="SUPFAM" id="SSF54403">
    <property type="entry name" value="Cystatin/monellin"/>
    <property type="match status" value="1"/>
</dbReference>
<dbReference type="EMBL" id="SSTE01019907">
    <property type="protein sequence ID" value="KAA0035632.1"/>
    <property type="molecule type" value="Genomic_DNA"/>
</dbReference>
<dbReference type="Gene3D" id="3.10.450.10">
    <property type="match status" value="1"/>
</dbReference>
<evidence type="ECO:0000313" key="6">
    <source>
        <dbReference type="EMBL" id="TYK30910.1"/>
    </source>
</evidence>
<dbReference type="Pfam" id="PF16845">
    <property type="entry name" value="SQAPI"/>
    <property type="match status" value="1"/>
</dbReference>
<dbReference type="EMBL" id="SSTD01000141">
    <property type="protein sequence ID" value="TYK30910.1"/>
    <property type="molecule type" value="Genomic_DNA"/>
</dbReference>
<dbReference type="AlphaFoldDB" id="A0A5D3E5M5"/>
<dbReference type="InterPro" id="IPR046350">
    <property type="entry name" value="Cystatin_sf"/>
</dbReference>
<dbReference type="OrthoDB" id="2016588at2759"/>
<dbReference type="InterPro" id="IPR000010">
    <property type="entry name" value="Cystatin_dom"/>
</dbReference>
<dbReference type="SMART" id="SM00043">
    <property type="entry name" value="CY"/>
    <property type="match status" value="1"/>
</dbReference>
<keyword evidence="1" id="KW-0646">Protease inhibitor</keyword>
<sequence length="118" mass="13191">MNSRSAFTFLFLTLLLTPLLAAAWKRSVPGGWSKISDVKDPHVEEIAKFAVAQYNEQSKGVAIEFKGVESGETQVVAGTNYRLVIDAKRGESIGKYEALVWEKPWENFKKLQSFKPVA</sequence>
<dbReference type="CDD" id="cd00042">
    <property type="entry name" value="CY"/>
    <property type="match status" value="1"/>
</dbReference>
<comment type="caution">
    <text evidence="6">The sequence shown here is derived from an EMBL/GenBank/DDBJ whole genome shotgun (WGS) entry which is preliminary data.</text>
</comment>
<keyword evidence="3" id="KW-0732">Signal</keyword>
<name>A0A5D3E5M5_CUCMM</name>
<dbReference type="GO" id="GO:0004869">
    <property type="term" value="F:cysteine-type endopeptidase inhibitor activity"/>
    <property type="evidence" value="ECO:0007669"/>
    <property type="project" value="UniProtKB-KW"/>
</dbReference>
<feature type="chain" id="PRO_5042723376" evidence="3">
    <location>
        <begin position="22"/>
        <end position="118"/>
    </location>
</feature>
<accession>A0A5D3E5M5</accession>
<evidence type="ECO:0000313" key="5">
    <source>
        <dbReference type="EMBL" id="KAA0035632.1"/>
    </source>
</evidence>
<evidence type="ECO:0000259" key="4">
    <source>
        <dbReference type="SMART" id="SM00043"/>
    </source>
</evidence>
<dbReference type="Proteomes" id="UP000321393">
    <property type="component" value="Unassembled WGS sequence"/>
</dbReference>
<gene>
    <name evidence="6" type="ORF">E5676_scaffold455G001210</name>
    <name evidence="5" type="ORF">E6C27_scaffold285G003200</name>
</gene>
<evidence type="ECO:0000256" key="3">
    <source>
        <dbReference type="SAM" id="SignalP"/>
    </source>
</evidence>
<keyword evidence="2" id="KW-0789">Thiol protease inhibitor</keyword>
<reference evidence="7 8" key="1">
    <citation type="submission" date="2019-08" db="EMBL/GenBank/DDBJ databases">
        <title>Draft genome sequences of two oriental melons (Cucumis melo L. var makuwa).</title>
        <authorList>
            <person name="Kwon S.-Y."/>
        </authorList>
    </citation>
    <scope>NUCLEOTIDE SEQUENCE [LARGE SCALE GENOMIC DNA]</scope>
    <source>
        <strain evidence="8">cv. Chang Bougi</strain>
        <strain evidence="7">cv. SW 3</strain>
        <tissue evidence="6">Leaf</tissue>
    </source>
</reference>
<protein>
    <submittedName>
        <fullName evidence="6">Cysteine proteinase inhibitor 5</fullName>
    </submittedName>
</protein>
<dbReference type="InterPro" id="IPR018073">
    <property type="entry name" value="Prot_inh_cystat_CS"/>
</dbReference>
<proteinExistence type="predicted"/>
<feature type="signal peptide" evidence="3">
    <location>
        <begin position="1"/>
        <end position="21"/>
    </location>
</feature>
<dbReference type="PANTHER" id="PTHR47364">
    <property type="entry name" value="CYSTEINE PROTEINASE INHIBITOR 5"/>
    <property type="match status" value="1"/>
</dbReference>
<evidence type="ECO:0000313" key="7">
    <source>
        <dbReference type="Proteomes" id="UP000321393"/>
    </source>
</evidence>
<dbReference type="Proteomes" id="UP000321947">
    <property type="component" value="Unassembled WGS sequence"/>
</dbReference>
<evidence type="ECO:0000256" key="2">
    <source>
        <dbReference type="ARBA" id="ARBA00022704"/>
    </source>
</evidence>
<dbReference type="PROSITE" id="PS00287">
    <property type="entry name" value="CYSTATIN"/>
    <property type="match status" value="1"/>
</dbReference>
<dbReference type="PANTHER" id="PTHR47364:SF2">
    <property type="entry name" value="CYSTEINE PROTEINASE INHIBITOR 5"/>
    <property type="match status" value="1"/>
</dbReference>
<feature type="domain" description="Cystatin" evidence="4">
    <location>
        <begin position="27"/>
        <end position="117"/>
    </location>
</feature>
<evidence type="ECO:0000256" key="1">
    <source>
        <dbReference type="ARBA" id="ARBA00022690"/>
    </source>
</evidence>
<evidence type="ECO:0000313" key="8">
    <source>
        <dbReference type="Proteomes" id="UP000321947"/>
    </source>
</evidence>